<dbReference type="Gene3D" id="3.40.30.10">
    <property type="entry name" value="Glutaredoxin"/>
    <property type="match status" value="1"/>
</dbReference>
<dbReference type="SUPFAM" id="SSF52833">
    <property type="entry name" value="Thioredoxin-like"/>
    <property type="match status" value="1"/>
</dbReference>
<dbReference type="OrthoDB" id="8779161at2"/>
<accession>A0A7J5B1Q6</accession>
<dbReference type="Pfam" id="PF05768">
    <property type="entry name" value="Glrx-like"/>
    <property type="match status" value="1"/>
</dbReference>
<dbReference type="InterPro" id="IPR008554">
    <property type="entry name" value="Glutaredoxin-like"/>
</dbReference>
<protein>
    <submittedName>
        <fullName evidence="1">Glutaredoxin family protein</fullName>
    </submittedName>
</protein>
<evidence type="ECO:0000313" key="2">
    <source>
        <dbReference type="Proteomes" id="UP000490386"/>
    </source>
</evidence>
<comment type="caution">
    <text evidence="1">The sequence shown here is derived from an EMBL/GenBank/DDBJ whole genome shotgun (WGS) entry which is preliminary data.</text>
</comment>
<gene>
    <name evidence="1" type="ORF">F8O03_11395</name>
</gene>
<dbReference type="EMBL" id="WBJX01000003">
    <property type="protein sequence ID" value="KAB1637792.1"/>
    <property type="molecule type" value="Genomic_DNA"/>
</dbReference>
<sequence length="88" mass="9564">MTDARVPTITFLGKPGCHLCEEAEPVVREVAARHSAELSVLSILDDAALQQRFGELIPVVLIDGEQHSQWFVEAERLDAAVAAAAARR</sequence>
<dbReference type="AlphaFoldDB" id="A0A7J5B1Q6"/>
<keyword evidence="2" id="KW-1185">Reference proteome</keyword>
<name>A0A7J5B1Q6_9MICO</name>
<dbReference type="RefSeq" id="WP_151423945.1">
    <property type="nucleotide sequence ID" value="NZ_WBJX01000003.1"/>
</dbReference>
<proteinExistence type="predicted"/>
<dbReference type="Proteomes" id="UP000490386">
    <property type="component" value="Unassembled WGS sequence"/>
</dbReference>
<evidence type="ECO:0000313" key="1">
    <source>
        <dbReference type="EMBL" id="KAB1637792.1"/>
    </source>
</evidence>
<dbReference type="InterPro" id="IPR036249">
    <property type="entry name" value="Thioredoxin-like_sf"/>
</dbReference>
<organism evidence="1 2">
    <name type="scientific">Pseudoclavibacter terrae</name>
    <dbReference type="NCBI Taxonomy" id="1530195"/>
    <lineage>
        <taxon>Bacteria</taxon>
        <taxon>Bacillati</taxon>
        <taxon>Actinomycetota</taxon>
        <taxon>Actinomycetes</taxon>
        <taxon>Micrococcales</taxon>
        <taxon>Microbacteriaceae</taxon>
        <taxon>Pseudoclavibacter</taxon>
    </lineage>
</organism>
<reference evidence="1 2" key="1">
    <citation type="submission" date="2019-09" db="EMBL/GenBank/DDBJ databases">
        <title>Phylogeny of genus Pseudoclavibacter and closely related genus.</title>
        <authorList>
            <person name="Li Y."/>
        </authorList>
    </citation>
    <scope>NUCLEOTIDE SEQUENCE [LARGE SCALE GENOMIC DNA]</scope>
    <source>
        <strain evidence="1 2">THG-MD12</strain>
    </source>
</reference>